<accession>A0A222EQL8</accession>
<keyword evidence="2" id="KW-1185">Reference proteome</keyword>
<dbReference type="AlphaFoldDB" id="A0A222EQL8"/>
<sequence>MNSIELLESLKELLSDLVPKDCKYFLDFKFEDNESIQFVLVTFDASVSLFVNNSNTGILNHILPILNSRISKFKKEIVIDIEVFENYGK</sequence>
<name>A0A222EQL8_9MOLU</name>
<reference evidence="1 2" key="1">
    <citation type="submission" date="2017-07" db="EMBL/GenBank/DDBJ databases">
        <title>Complete genome sequence of Spiroplasma corruscae EC-1 (DSM 19793).</title>
        <authorList>
            <person name="Tsai Y.-M."/>
            <person name="Lo W.-S."/>
            <person name="Kuo C.-H."/>
        </authorList>
    </citation>
    <scope>NUCLEOTIDE SEQUENCE [LARGE SCALE GENOMIC DNA]</scope>
    <source>
        <strain evidence="1 2">EC-1</strain>
    </source>
</reference>
<dbReference type="Proteomes" id="UP000203229">
    <property type="component" value="Chromosome"/>
</dbReference>
<evidence type="ECO:0008006" key="3">
    <source>
        <dbReference type="Google" id="ProtNLM"/>
    </source>
</evidence>
<evidence type="ECO:0000313" key="2">
    <source>
        <dbReference type="Proteomes" id="UP000203229"/>
    </source>
</evidence>
<gene>
    <name evidence="1" type="ORF">SCORR_v1c07520</name>
</gene>
<proteinExistence type="predicted"/>
<protein>
    <recommendedName>
        <fullName evidence="3">NIF system FeS cluster assembly NifU C-terminal domain-containing protein</fullName>
    </recommendedName>
</protein>
<organism evidence="1 2">
    <name type="scientific">Spiroplasma corruscae</name>
    <dbReference type="NCBI Taxonomy" id="216934"/>
    <lineage>
        <taxon>Bacteria</taxon>
        <taxon>Bacillati</taxon>
        <taxon>Mycoplasmatota</taxon>
        <taxon>Mollicutes</taxon>
        <taxon>Entomoplasmatales</taxon>
        <taxon>Spiroplasmataceae</taxon>
        <taxon>Spiroplasma</taxon>
    </lineage>
</organism>
<evidence type="ECO:0000313" key="1">
    <source>
        <dbReference type="EMBL" id="ASP28524.1"/>
    </source>
</evidence>
<dbReference type="KEGG" id="scou:SCORR_v1c07520"/>
<dbReference type="OrthoDB" id="389790at2"/>
<dbReference type="EMBL" id="CP022535">
    <property type="protein sequence ID" value="ASP28524.1"/>
    <property type="molecule type" value="Genomic_DNA"/>
</dbReference>
<dbReference type="RefSeq" id="WP_094049341.1">
    <property type="nucleotide sequence ID" value="NZ_CP022535.1"/>
</dbReference>